<organism evidence="5 6">
    <name type="scientific">Knipowitschia caucasica</name>
    <name type="common">Caucasian dwarf goby</name>
    <name type="synonym">Pomatoschistus caucasicus</name>
    <dbReference type="NCBI Taxonomy" id="637954"/>
    <lineage>
        <taxon>Eukaryota</taxon>
        <taxon>Metazoa</taxon>
        <taxon>Chordata</taxon>
        <taxon>Craniata</taxon>
        <taxon>Vertebrata</taxon>
        <taxon>Euteleostomi</taxon>
        <taxon>Actinopterygii</taxon>
        <taxon>Neopterygii</taxon>
        <taxon>Teleostei</taxon>
        <taxon>Neoteleostei</taxon>
        <taxon>Acanthomorphata</taxon>
        <taxon>Gobiaria</taxon>
        <taxon>Gobiiformes</taxon>
        <taxon>Gobioidei</taxon>
        <taxon>Gobiidae</taxon>
        <taxon>Gobiinae</taxon>
        <taxon>Knipowitschia</taxon>
    </lineage>
</organism>
<dbReference type="SUPFAM" id="SSF54001">
    <property type="entry name" value="Cysteine proteinases"/>
    <property type="match status" value="1"/>
</dbReference>
<dbReference type="InterPro" id="IPR054093">
    <property type="entry name" value="Androglobin_II"/>
</dbReference>
<sequence length="1370" mass="154932">MSKLKGKKEASSSKVSIADRKTKNGGSAVASSVTSSSGTWSSLFLLWPKWNEIEINKENWESSKTDDGKPAKGSNTNMNVNTNNTTTPFFEDPEGKVILPTVLKVHSWKRPKEFIITDNSKTPTVVENHSTFDLVSSNEHLMCSELMRRILSEIYIFWTHCHSTSPEQREWKPWEHIYSLCKVVKGHVPLFNEYGKYVVKLFWMGCWRRLTVDDSMPFDESNKLLLPASTCPSELWPMLLAKALIKLANTNPLSETGGEIGEFTFIPAFTGWVPEIHPLISTDLQKMWAFLRSSILTYRYPDESSVESRPVTEASSVVDEANNPTQDHTVLLTRTRDCSLEPPPKPVVPRWKLIRPRKEIVISDEPQKLALSKPELFIEVSSVFLQLHIKSSTQPEMQRRQGQNALVSIAESEESGCSNGNEPDAPQHATNSPNNTHKTEVTAVYRKKEEDDTSSGTKDLQQNLLGPSESALNLAWVELEDFPSCFQNLITFHNPQKYPHKFSKSHFKASVVPKSSSSDELWEIAAAESEDVSGRLYLCVDSLQTSQIFITLSALLRFSNSTESVKDQPLTSAVLMVQPYSWKSLQCQLPLVTIHTSYSETAKLILPPGRHVLCIRTSSALGYNIQLFSETPFVIGDENAIMSEVTKKSLHFTSLASSILTALSKAIATFCDVEEGLSAKRVLLETYCPQHINKFQKFQLYKLFNSAVEHMFSEALERKLTPDEQRALQALTTDPSLEVNKPSSEISTIPGNKTDSETTDQEENPVNNMQPGIDEDLSIQIFEAAQPGTRENAEASQILFDMWLRIESDLEKHAASLLSYILENSGKEAELYPCEKDDWANVAFDDYSSSIQNSRSSWFVVFREVLFVSEDILVVPKVTLQISTCVLHVINNDSGEEVGNICNKVVPYVYRPNQLGYTFLAEAVSAEADSTWSMRLIGSNSSLPKPVNEKSVNKFAQKDFTEYYVPNRHNVICRYVVEVSSDVLCTIQFETSKADVMIRLSVLDQGKEVSSRTGTGHVLIPVFFFLANVEDKTQNKPCGPKPSAHEVDSVQPPTETRVSVTQPSVAAQTFLSLPLSLLTHLFANHVYVIQAKVLYESWALNESQQAFVQKLQEEEKNKLRVTAPAFTPAPPEPQKTETPKPKAKGKSKIQESVKNETIDLSMANWTLRLVTDKEENMKVTKDTERRDEIKSLKKAWETAEPGRAAKALQCRLKFLEQFRKREDTENTESPVTAASEANKKEAKPLQYVPMDYTPFIRKEKEEPTLYTSEIEELEMRERMEKIQSYRLVRENVLERRKEQEINTENLKKHQQDMFETMQAKLWASRRKLLEVDACNVRQKGDKEEQDKQAVEDEQDATKQPLKPAKPAKKK</sequence>
<comment type="caution">
    <text evidence="1">Lacks conserved residue(s) required for the propagation of feature annotation.</text>
</comment>
<name>A0AAV2KDC8_KNICA</name>
<gene>
    <name evidence="5" type="ORF">KC01_LOCUS16560</name>
</gene>
<evidence type="ECO:0000259" key="3">
    <source>
        <dbReference type="PROSITE" id="PS50203"/>
    </source>
</evidence>
<dbReference type="Pfam" id="PF22070">
    <property type="entry name" value="Androglobin_V"/>
    <property type="match status" value="1"/>
</dbReference>
<feature type="region of interest" description="Disordered" evidence="2">
    <location>
        <begin position="731"/>
        <end position="771"/>
    </location>
</feature>
<feature type="region of interest" description="Disordered" evidence="2">
    <location>
        <begin position="1335"/>
        <end position="1370"/>
    </location>
</feature>
<dbReference type="InterPro" id="IPR001300">
    <property type="entry name" value="Peptidase_C2_calpain_cat"/>
</dbReference>
<feature type="compositionally biased region" description="Basic and acidic residues" evidence="2">
    <location>
        <begin position="61"/>
        <end position="70"/>
    </location>
</feature>
<dbReference type="PROSITE" id="PS50203">
    <property type="entry name" value="CALPAIN_CAT"/>
    <property type="match status" value="1"/>
</dbReference>
<feature type="compositionally biased region" description="Low complexity" evidence="2">
    <location>
        <begin position="75"/>
        <end position="87"/>
    </location>
</feature>
<dbReference type="EMBL" id="OZ035839">
    <property type="protein sequence ID" value="CAL1586508.1"/>
    <property type="molecule type" value="Genomic_DNA"/>
</dbReference>
<reference evidence="5 6" key="1">
    <citation type="submission" date="2024-04" db="EMBL/GenBank/DDBJ databases">
        <authorList>
            <person name="Waldvogel A.-M."/>
            <person name="Schoenle A."/>
        </authorList>
    </citation>
    <scope>NUCLEOTIDE SEQUENCE [LARGE SCALE GENOMIC DNA]</scope>
</reference>
<evidence type="ECO:0000256" key="2">
    <source>
        <dbReference type="SAM" id="MobiDB-lite"/>
    </source>
</evidence>
<feature type="region of interest" description="Disordered" evidence="2">
    <location>
        <begin position="411"/>
        <end position="464"/>
    </location>
</feature>
<evidence type="ECO:0000256" key="1">
    <source>
        <dbReference type="PROSITE-ProRule" id="PRU00239"/>
    </source>
</evidence>
<dbReference type="InterPro" id="IPR054094">
    <property type="entry name" value="Androglobin_IV"/>
</dbReference>
<dbReference type="InterPro" id="IPR054095">
    <property type="entry name" value="Androglobin_V"/>
</dbReference>
<dbReference type="Pfam" id="PF00648">
    <property type="entry name" value="Peptidase_C2"/>
    <property type="match status" value="1"/>
</dbReference>
<feature type="region of interest" description="Disordered" evidence="2">
    <location>
        <begin position="61"/>
        <end position="87"/>
    </location>
</feature>
<evidence type="ECO:0008006" key="7">
    <source>
        <dbReference type="Google" id="ProtNLM"/>
    </source>
</evidence>
<dbReference type="GO" id="GO:0004198">
    <property type="term" value="F:calcium-dependent cysteine-type endopeptidase activity"/>
    <property type="evidence" value="ECO:0007669"/>
    <property type="project" value="InterPro"/>
</dbReference>
<dbReference type="PANTHER" id="PTHR46298">
    <property type="entry name" value="ANDROGLOBIN"/>
    <property type="match status" value="1"/>
</dbReference>
<dbReference type="InterPro" id="IPR038765">
    <property type="entry name" value="Papain-like_cys_pep_sf"/>
</dbReference>
<feature type="compositionally biased region" description="Polar residues" evidence="2">
    <location>
        <begin position="731"/>
        <end position="753"/>
    </location>
</feature>
<feature type="compositionally biased region" description="Polar residues" evidence="2">
    <location>
        <begin position="454"/>
        <end position="464"/>
    </location>
</feature>
<dbReference type="Pfam" id="PF22068">
    <property type="entry name" value="Androglobin_II"/>
    <property type="match status" value="1"/>
</dbReference>
<feature type="domain" description="Calpain catalytic" evidence="3">
    <location>
        <begin position="107"/>
        <end position="291"/>
    </location>
</feature>
<dbReference type="GO" id="GO:0006508">
    <property type="term" value="P:proteolysis"/>
    <property type="evidence" value="ECO:0007669"/>
    <property type="project" value="InterPro"/>
</dbReference>
<dbReference type="PROSITE" id="PS52042">
    <property type="entry name" value="GLOBIN_CP_ADGB"/>
    <property type="match status" value="1"/>
</dbReference>
<evidence type="ECO:0000259" key="4">
    <source>
        <dbReference type="PROSITE" id="PS52042"/>
    </source>
</evidence>
<feature type="compositionally biased region" description="Basic and acidic residues" evidence="2">
    <location>
        <begin position="7"/>
        <end position="22"/>
    </location>
</feature>
<dbReference type="PANTHER" id="PTHR46298:SF1">
    <property type="entry name" value="ANDROGLOBIN"/>
    <property type="match status" value="1"/>
</dbReference>
<accession>A0AAV2KDC8</accession>
<feature type="region of interest" description="Disordered" evidence="2">
    <location>
        <begin position="1221"/>
        <end position="1240"/>
    </location>
</feature>
<evidence type="ECO:0000313" key="5">
    <source>
        <dbReference type="EMBL" id="CAL1586508.1"/>
    </source>
</evidence>
<feature type="compositionally biased region" description="Basic and acidic residues" evidence="2">
    <location>
        <begin position="1338"/>
        <end position="1350"/>
    </location>
</feature>
<protein>
    <recommendedName>
        <fullName evidence="7">Androglobin</fullName>
    </recommendedName>
</protein>
<dbReference type="Proteomes" id="UP001497482">
    <property type="component" value="Chromosome 17"/>
</dbReference>
<dbReference type="InterPro" id="IPR053033">
    <property type="entry name" value="Androglobin-like"/>
</dbReference>
<feature type="region of interest" description="Disordered" evidence="2">
    <location>
        <begin position="1"/>
        <end position="34"/>
    </location>
</feature>
<dbReference type="CDD" id="cd22307">
    <property type="entry name" value="Adgb_C_mid-like"/>
    <property type="match status" value="1"/>
</dbReference>
<evidence type="ECO:0000313" key="6">
    <source>
        <dbReference type="Proteomes" id="UP001497482"/>
    </source>
</evidence>
<feature type="region of interest" description="Disordered" evidence="2">
    <location>
        <begin position="1122"/>
        <end position="1151"/>
    </location>
</feature>
<dbReference type="Pfam" id="PF22069">
    <property type="entry name" value="Androglobin_IV"/>
    <property type="match status" value="1"/>
</dbReference>
<proteinExistence type="predicted"/>
<keyword evidence="6" id="KW-1185">Reference proteome</keyword>
<feature type="domain" description="Globin" evidence="4">
    <location>
        <begin position="626"/>
        <end position="824"/>
    </location>
</feature>
<dbReference type="InterPro" id="IPR057249">
    <property type="entry name" value="Globin_CP_ADGB"/>
</dbReference>